<organism evidence="1 2">
    <name type="scientific">Streptomonospora litoralis</name>
    <dbReference type="NCBI Taxonomy" id="2498135"/>
    <lineage>
        <taxon>Bacteria</taxon>
        <taxon>Bacillati</taxon>
        <taxon>Actinomycetota</taxon>
        <taxon>Actinomycetes</taxon>
        <taxon>Streptosporangiales</taxon>
        <taxon>Nocardiopsidaceae</taxon>
        <taxon>Streptomonospora</taxon>
    </lineage>
</organism>
<sequence>MSIRQPEMKRIKLIVPEAPEFAAIRDLDGTFTEVADPRSGYRFKRGDVSFEFASTGETTEADGGTAEVFTATGVA</sequence>
<proteinExistence type="predicted"/>
<name>A0A4P6Q227_9ACTN</name>
<reference evidence="1 2" key="1">
    <citation type="submission" date="2019-02" db="EMBL/GenBank/DDBJ databases">
        <authorList>
            <person name="Khodamoradi S."/>
            <person name="Hahnke R.L."/>
            <person name="Kaempfer P."/>
            <person name="Schumann P."/>
            <person name="Rohde M."/>
            <person name="Steinert M."/>
            <person name="Luzhetskyy A."/>
            <person name="Wink J."/>
            <person name="Ruckert C."/>
        </authorList>
    </citation>
    <scope>NUCLEOTIDE SEQUENCE [LARGE SCALE GENOMIC DNA]</scope>
    <source>
        <strain evidence="1 2">M2</strain>
    </source>
</reference>
<protein>
    <submittedName>
        <fullName evidence="1">Uncharacterized protein</fullName>
    </submittedName>
</protein>
<dbReference type="RefSeq" id="WP_131098714.1">
    <property type="nucleotide sequence ID" value="NZ_CP036455.1"/>
</dbReference>
<dbReference type="AlphaFoldDB" id="A0A4P6Q227"/>
<gene>
    <name evidence="1" type="ORF">EKD16_13855</name>
</gene>
<evidence type="ECO:0000313" key="2">
    <source>
        <dbReference type="Proteomes" id="UP000292235"/>
    </source>
</evidence>
<dbReference type="OrthoDB" id="3431819at2"/>
<keyword evidence="2" id="KW-1185">Reference proteome</keyword>
<dbReference type="KEGG" id="strr:EKD16_13855"/>
<dbReference type="Proteomes" id="UP000292235">
    <property type="component" value="Chromosome"/>
</dbReference>
<accession>A0A4P6Q227</accession>
<evidence type="ECO:0000313" key="1">
    <source>
        <dbReference type="EMBL" id="QBI54553.1"/>
    </source>
</evidence>
<dbReference type="EMBL" id="CP036455">
    <property type="protein sequence ID" value="QBI54553.1"/>
    <property type="molecule type" value="Genomic_DNA"/>
</dbReference>